<evidence type="ECO:0000313" key="3">
    <source>
        <dbReference type="Proteomes" id="UP000752696"/>
    </source>
</evidence>
<protein>
    <submittedName>
        <fullName evidence="2">Uncharacterized protein</fullName>
    </submittedName>
</protein>
<keyword evidence="1" id="KW-0812">Transmembrane</keyword>
<feature type="non-terminal residue" evidence="2">
    <location>
        <position position="38"/>
    </location>
</feature>
<feature type="non-terminal residue" evidence="2">
    <location>
        <position position="1"/>
    </location>
</feature>
<dbReference type="EMBL" id="CAJDYZ010010298">
    <property type="protein sequence ID" value="CAD1477826.1"/>
    <property type="molecule type" value="Genomic_DNA"/>
</dbReference>
<name>A0A6V7HBR0_9HYME</name>
<feature type="transmembrane region" description="Helical" evidence="1">
    <location>
        <begin position="12"/>
        <end position="34"/>
    </location>
</feature>
<accession>A0A6V7HBR0</accession>
<evidence type="ECO:0000313" key="2">
    <source>
        <dbReference type="EMBL" id="CAD1477826.1"/>
    </source>
</evidence>
<comment type="caution">
    <text evidence="2">The sequence shown here is derived from an EMBL/GenBank/DDBJ whole genome shotgun (WGS) entry which is preliminary data.</text>
</comment>
<reference evidence="2" key="1">
    <citation type="submission" date="2020-07" db="EMBL/GenBank/DDBJ databases">
        <authorList>
            <person name="Nazaruddin N."/>
        </authorList>
    </citation>
    <scope>NUCLEOTIDE SEQUENCE</scope>
</reference>
<organism evidence="2 3">
    <name type="scientific">Heterotrigona itama</name>
    <dbReference type="NCBI Taxonomy" id="395501"/>
    <lineage>
        <taxon>Eukaryota</taxon>
        <taxon>Metazoa</taxon>
        <taxon>Ecdysozoa</taxon>
        <taxon>Arthropoda</taxon>
        <taxon>Hexapoda</taxon>
        <taxon>Insecta</taxon>
        <taxon>Pterygota</taxon>
        <taxon>Neoptera</taxon>
        <taxon>Endopterygota</taxon>
        <taxon>Hymenoptera</taxon>
        <taxon>Apocrita</taxon>
        <taxon>Aculeata</taxon>
        <taxon>Apoidea</taxon>
        <taxon>Anthophila</taxon>
        <taxon>Apidae</taxon>
        <taxon>Heterotrigona</taxon>
    </lineage>
</organism>
<sequence length="38" mass="4425">LNIQIVYTGSNLFDSVLITVLILLEWILQVHHLFTVRC</sequence>
<gene>
    <name evidence="2" type="ORF">MHI_LOCUS758580</name>
</gene>
<proteinExistence type="predicted"/>
<dbReference type="AlphaFoldDB" id="A0A6V7HBR0"/>
<keyword evidence="1" id="KW-0472">Membrane</keyword>
<evidence type="ECO:0000256" key="1">
    <source>
        <dbReference type="SAM" id="Phobius"/>
    </source>
</evidence>
<dbReference type="Proteomes" id="UP000752696">
    <property type="component" value="Unassembled WGS sequence"/>
</dbReference>
<keyword evidence="1" id="KW-1133">Transmembrane helix</keyword>
<keyword evidence="3" id="KW-1185">Reference proteome</keyword>